<dbReference type="InterPro" id="IPR011009">
    <property type="entry name" value="Kinase-like_dom_sf"/>
</dbReference>
<keyword evidence="2" id="KW-0723">Serine/threonine-protein kinase</keyword>
<dbReference type="GO" id="GO:0005524">
    <property type="term" value="F:ATP binding"/>
    <property type="evidence" value="ECO:0007669"/>
    <property type="project" value="UniProtKB-UniRule"/>
</dbReference>
<dbReference type="PROSITE" id="PS00107">
    <property type="entry name" value="PROTEIN_KINASE_ATP"/>
    <property type="match status" value="1"/>
</dbReference>
<organism evidence="15 16">
    <name type="scientific">Cuscuta epithymum</name>
    <dbReference type="NCBI Taxonomy" id="186058"/>
    <lineage>
        <taxon>Eukaryota</taxon>
        <taxon>Viridiplantae</taxon>
        <taxon>Streptophyta</taxon>
        <taxon>Embryophyta</taxon>
        <taxon>Tracheophyta</taxon>
        <taxon>Spermatophyta</taxon>
        <taxon>Magnoliopsida</taxon>
        <taxon>eudicotyledons</taxon>
        <taxon>Gunneridae</taxon>
        <taxon>Pentapetalae</taxon>
        <taxon>asterids</taxon>
        <taxon>lamiids</taxon>
        <taxon>Solanales</taxon>
        <taxon>Convolvulaceae</taxon>
        <taxon>Cuscuteae</taxon>
        <taxon>Cuscuta</taxon>
        <taxon>Cuscuta subgen. Cuscuta</taxon>
    </lineage>
</organism>
<keyword evidence="4" id="KW-0732">Signal</keyword>
<keyword evidence="13" id="KW-0472">Membrane</keyword>
<feature type="domain" description="Protein kinase" evidence="14">
    <location>
        <begin position="66"/>
        <end position="167"/>
    </location>
</feature>
<dbReference type="InterPro" id="IPR000719">
    <property type="entry name" value="Prot_kinase_dom"/>
</dbReference>
<keyword evidence="9" id="KW-0325">Glycoprotein</keyword>
<evidence type="ECO:0000259" key="14">
    <source>
        <dbReference type="PROSITE" id="PS50011"/>
    </source>
</evidence>
<evidence type="ECO:0000313" key="16">
    <source>
        <dbReference type="Proteomes" id="UP001152523"/>
    </source>
</evidence>
<keyword evidence="16" id="KW-1185">Reference proteome</keyword>
<evidence type="ECO:0000256" key="1">
    <source>
        <dbReference type="ARBA" id="ARBA00012513"/>
    </source>
</evidence>
<name>A0AAV0DPK5_9ASTE</name>
<accession>A0AAV0DPK5</accession>
<dbReference type="PROSITE" id="PS51257">
    <property type="entry name" value="PROKAR_LIPOPROTEIN"/>
    <property type="match status" value="1"/>
</dbReference>
<dbReference type="InterPro" id="IPR001245">
    <property type="entry name" value="Ser-Thr/Tyr_kinase_cat_dom"/>
</dbReference>
<dbReference type="Pfam" id="PF07714">
    <property type="entry name" value="PK_Tyr_Ser-Thr"/>
    <property type="match status" value="1"/>
</dbReference>
<dbReference type="InterPro" id="IPR017441">
    <property type="entry name" value="Protein_kinase_ATP_BS"/>
</dbReference>
<dbReference type="PANTHER" id="PTHR27002:SF851">
    <property type="entry name" value="G-TYPE LECTIN S-RECEPTOR-LIKE SERINE_THREONINE-PROTEIN KINASE SD1-1"/>
    <property type="match status" value="1"/>
</dbReference>
<reference evidence="15" key="1">
    <citation type="submission" date="2022-07" db="EMBL/GenBank/DDBJ databases">
        <authorList>
            <person name="Macas J."/>
            <person name="Novak P."/>
            <person name="Neumann P."/>
        </authorList>
    </citation>
    <scope>NUCLEOTIDE SEQUENCE</scope>
</reference>
<keyword evidence="6" id="KW-0418">Kinase</keyword>
<comment type="catalytic activity">
    <reaction evidence="11">
        <text>L-seryl-[protein] + ATP = O-phospho-L-seryl-[protein] + ADP + H(+)</text>
        <dbReference type="Rhea" id="RHEA:17989"/>
        <dbReference type="Rhea" id="RHEA-COMP:9863"/>
        <dbReference type="Rhea" id="RHEA-COMP:11604"/>
        <dbReference type="ChEBI" id="CHEBI:15378"/>
        <dbReference type="ChEBI" id="CHEBI:29999"/>
        <dbReference type="ChEBI" id="CHEBI:30616"/>
        <dbReference type="ChEBI" id="CHEBI:83421"/>
        <dbReference type="ChEBI" id="CHEBI:456216"/>
        <dbReference type="EC" id="2.7.11.1"/>
    </reaction>
</comment>
<keyword evidence="7 12" id="KW-0067">ATP-binding</keyword>
<evidence type="ECO:0000256" key="11">
    <source>
        <dbReference type="ARBA" id="ARBA00048679"/>
    </source>
</evidence>
<evidence type="ECO:0000256" key="2">
    <source>
        <dbReference type="ARBA" id="ARBA00022527"/>
    </source>
</evidence>
<protein>
    <recommendedName>
        <fullName evidence="1">non-specific serine/threonine protein kinase</fullName>
        <ecNumber evidence="1">2.7.11.1</ecNumber>
    </recommendedName>
</protein>
<evidence type="ECO:0000256" key="13">
    <source>
        <dbReference type="SAM" id="Phobius"/>
    </source>
</evidence>
<keyword evidence="13" id="KW-1133">Transmembrane helix</keyword>
<evidence type="ECO:0000256" key="3">
    <source>
        <dbReference type="ARBA" id="ARBA00022679"/>
    </source>
</evidence>
<dbReference type="EMBL" id="CAMAPF010000129">
    <property type="protein sequence ID" value="CAH9105223.1"/>
    <property type="molecule type" value="Genomic_DNA"/>
</dbReference>
<proteinExistence type="predicted"/>
<dbReference type="Proteomes" id="UP001152523">
    <property type="component" value="Unassembled WGS sequence"/>
</dbReference>
<sequence length="167" mass="18891">MHSGSKRKKVEIIALCLSSLLALVFLACCFSLWYFCKRRIAKRKLEKEFELPLYDVSTIARATNNFSSQNKLGEGGFGTVYKGALDGGQDIAVKRLSKTSQQGLEEFKNEVICVAKLQHRNLVKLQGCCISGEEKMLIYEYMPNKSLDIFIFVGIYLQNMLLMESSL</sequence>
<feature type="binding site" evidence="12">
    <location>
        <position position="94"/>
    </location>
    <ligand>
        <name>ATP</name>
        <dbReference type="ChEBI" id="CHEBI:30616"/>
    </ligand>
</feature>
<evidence type="ECO:0000313" key="15">
    <source>
        <dbReference type="EMBL" id="CAH9105223.1"/>
    </source>
</evidence>
<evidence type="ECO:0000256" key="6">
    <source>
        <dbReference type="ARBA" id="ARBA00022777"/>
    </source>
</evidence>
<evidence type="ECO:0000256" key="9">
    <source>
        <dbReference type="ARBA" id="ARBA00023180"/>
    </source>
</evidence>
<keyword evidence="13" id="KW-0812">Transmembrane</keyword>
<dbReference type="PANTHER" id="PTHR27002">
    <property type="entry name" value="RECEPTOR-LIKE SERINE/THREONINE-PROTEIN KINASE SD1-8"/>
    <property type="match status" value="1"/>
</dbReference>
<feature type="transmembrane region" description="Helical" evidence="13">
    <location>
        <begin position="12"/>
        <end position="35"/>
    </location>
</feature>
<keyword evidence="5 12" id="KW-0547">Nucleotide-binding</keyword>
<keyword evidence="8" id="KW-1015">Disulfide bond</keyword>
<dbReference type="SUPFAM" id="SSF56112">
    <property type="entry name" value="Protein kinase-like (PK-like)"/>
    <property type="match status" value="1"/>
</dbReference>
<evidence type="ECO:0000256" key="7">
    <source>
        <dbReference type="ARBA" id="ARBA00022840"/>
    </source>
</evidence>
<evidence type="ECO:0000256" key="5">
    <source>
        <dbReference type="ARBA" id="ARBA00022741"/>
    </source>
</evidence>
<keyword evidence="3" id="KW-0808">Transferase</keyword>
<dbReference type="FunFam" id="3.30.200.20:FF:000195">
    <property type="entry name" value="G-type lectin S-receptor-like serine/threonine-protein kinase"/>
    <property type="match status" value="1"/>
</dbReference>
<evidence type="ECO:0000256" key="8">
    <source>
        <dbReference type="ARBA" id="ARBA00023157"/>
    </source>
</evidence>
<dbReference type="Gene3D" id="3.30.200.20">
    <property type="entry name" value="Phosphorylase Kinase, domain 1"/>
    <property type="match status" value="1"/>
</dbReference>
<evidence type="ECO:0000256" key="12">
    <source>
        <dbReference type="PROSITE-ProRule" id="PRU10141"/>
    </source>
</evidence>
<comment type="caution">
    <text evidence="15">The sequence shown here is derived from an EMBL/GenBank/DDBJ whole genome shotgun (WGS) entry which is preliminary data.</text>
</comment>
<comment type="catalytic activity">
    <reaction evidence="10">
        <text>L-threonyl-[protein] + ATP = O-phospho-L-threonyl-[protein] + ADP + H(+)</text>
        <dbReference type="Rhea" id="RHEA:46608"/>
        <dbReference type="Rhea" id="RHEA-COMP:11060"/>
        <dbReference type="Rhea" id="RHEA-COMP:11605"/>
        <dbReference type="ChEBI" id="CHEBI:15378"/>
        <dbReference type="ChEBI" id="CHEBI:30013"/>
        <dbReference type="ChEBI" id="CHEBI:30616"/>
        <dbReference type="ChEBI" id="CHEBI:61977"/>
        <dbReference type="ChEBI" id="CHEBI:456216"/>
        <dbReference type="EC" id="2.7.11.1"/>
    </reaction>
</comment>
<evidence type="ECO:0000256" key="4">
    <source>
        <dbReference type="ARBA" id="ARBA00022729"/>
    </source>
</evidence>
<dbReference type="EC" id="2.7.11.1" evidence="1"/>
<evidence type="ECO:0000256" key="10">
    <source>
        <dbReference type="ARBA" id="ARBA00047899"/>
    </source>
</evidence>
<dbReference type="AlphaFoldDB" id="A0AAV0DPK5"/>
<dbReference type="GO" id="GO:0004674">
    <property type="term" value="F:protein serine/threonine kinase activity"/>
    <property type="evidence" value="ECO:0007669"/>
    <property type="project" value="UniProtKB-KW"/>
</dbReference>
<gene>
    <name evidence="15" type="ORF">CEPIT_LOCUS17102</name>
</gene>
<dbReference type="PROSITE" id="PS50011">
    <property type="entry name" value="PROTEIN_KINASE_DOM"/>
    <property type="match status" value="1"/>
</dbReference>
<dbReference type="GO" id="GO:0005886">
    <property type="term" value="C:plasma membrane"/>
    <property type="evidence" value="ECO:0007669"/>
    <property type="project" value="TreeGrafter"/>
</dbReference>